<feature type="transmembrane region" description="Helical" evidence="2">
    <location>
        <begin position="33"/>
        <end position="53"/>
    </location>
</feature>
<sequence>MICHQEQQGREASGGPGGKHHFMGYQQGKVKNLLSSVPFFLCILIMPYFYHWIP</sequence>
<name>A0A0A9GVY3_ARUDO</name>
<dbReference type="AlphaFoldDB" id="A0A0A9GVY3"/>
<evidence type="ECO:0000256" key="2">
    <source>
        <dbReference type="SAM" id="Phobius"/>
    </source>
</evidence>
<keyword evidence="2" id="KW-0812">Transmembrane</keyword>
<keyword evidence="2" id="KW-1133">Transmembrane helix</keyword>
<proteinExistence type="predicted"/>
<dbReference type="EMBL" id="GBRH01169209">
    <property type="protein sequence ID" value="JAE28687.1"/>
    <property type="molecule type" value="Transcribed_RNA"/>
</dbReference>
<accession>A0A0A9GVY3</accession>
<reference evidence="3" key="2">
    <citation type="journal article" date="2015" name="Data Brief">
        <title>Shoot transcriptome of the giant reed, Arundo donax.</title>
        <authorList>
            <person name="Barrero R.A."/>
            <person name="Guerrero F.D."/>
            <person name="Moolhuijzen P."/>
            <person name="Goolsby J.A."/>
            <person name="Tidwell J."/>
            <person name="Bellgard S.E."/>
            <person name="Bellgard M.I."/>
        </authorList>
    </citation>
    <scope>NUCLEOTIDE SEQUENCE</scope>
    <source>
        <tissue evidence="3">Shoot tissue taken approximately 20 cm above the soil surface</tissue>
    </source>
</reference>
<feature type="region of interest" description="Disordered" evidence="1">
    <location>
        <begin position="1"/>
        <end position="20"/>
    </location>
</feature>
<protein>
    <submittedName>
        <fullName evidence="3">Uncharacterized protein</fullName>
    </submittedName>
</protein>
<evidence type="ECO:0000256" key="1">
    <source>
        <dbReference type="SAM" id="MobiDB-lite"/>
    </source>
</evidence>
<keyword evidence="2" id="KW-0472">Membrane</keyword>
<organism evidence="3">
    <name type="scientific">Arundo donax</name>
    <name type="common">Giant reed</name>
    <name type="synonym">Donax arundinaceus</name>
    <dbReference type="NCBI Taxonomy" id="35708"/>
    <lineage>
        <taxon>Eukaryota</taxon>
        <taxon>Viridiplantae</taxon>
        <taxon>Streptophyta</taxon>
        <taxon>Embryophyta</taxon>
        <taxon>Tracheophyta</taxon>
        <taxon>Spermatophyta</taxon>
        <taxon>Magnoliopsida</taxon>
        <taxon>Liliopsida</taxon>
        <taxon>Poales</taxon>
        <taxon>Poaceae</taxon>
        <taxon>PACMAD clade</taxon>
        <taxon>Arundinoideae</taxon>
        <taxon>Arundineae</taxon>
        <taxon>Arundo</taxon>
    </lineage>
</organism>
<evidence type="ECO:0000313" key="3">
    <source>
        <dbReference type="EMBL" id="JAE28687.1"/>
    </source>
</evidence>
<reference evidence="3" key="1">
    <citation type="submission" date="2014-09" db="EMBL/GenBank/DDBJ databases">
        <authorList>
            <person name="Magalhaes I.L.F."/>
            <person name="Oliveira U."/>
            <person name="Santos F.R."/>
            <person name="Vidigal T.H.D.A."/>
            <person name="Brescovit A.D."/>
            <person name="Santos A.J."/>
        </authorList>
    </citation>
    <scope>NUCLEOTIDE SEQUENCE</scope>
    <source>
        <tissue evidence="3">Shoot tissue taken approximately 20 cm above the soil surface</tissue>
    </source>
</reference>